<name>A0A9R1XBT0_LACSA</name>
<gene>
    <name evidence="1" type="ORF">LSAT_V11C500248110</name>
</gene>
<evidence type="ECO:0000313" key="2">
    <source>
        <dbReference type="Proteomes" id="UP000235145"/>
    </source>
</evidence>
<protein>
    <submittedName>
        <fullName evidence="1">Uncharacterized protein</fullName>
    </submittedName>
</protein>
<keyword evidence="2" id="KW-1185">Reference proteome</keyword>
<accession>A0A9R1XBT0</accession>
<sequence>MEFVPKYRYSHNTEATEEKQVSAEEWYNMFSTGFFKKEVMDLMVMDYFVTHMYVNVAESFEVESGCKVGVNLKLLAYQKRVTDHI</sequence>
<evidence type="ECO:0000313" key="1">
    <source>
        <dbReference type="EMBL" id="KAJ0206529.1"/>
    </source>
</evidence>
<reference evidence="1 2" key="1">
    <citation type="journal article" date="2017" name="Nat. Commun.">
        <title>Genome assembly with in vitro proximity ligation data and whole-genome triplication in lettuce.</title>
        <authorList>
            <person name="Reyes-Chin-Wo S."/>
            <person name="Wang Z."/>
            <person name="Yang X."/>
            <person name="Kozik A."/>
            <person name="Arikit S."/>
            <person name="Song C."/>
            <person name="Xia L."/>
            <person name="Froenicke L."/>
            <person name="Lavelle D.O."/>
            <person name="Truco M.J."/>
            <person name="Xia R."/>
            <person name="Zhu S."/>
            <person name="Xu C."/>
            <person name="Xu H."/>
            <person name="Xu X."/>
            <person name="Cox K."/>
            <person name="Korf I."/>
            <person name="Meyers B.C."/>
            <person name="Michelmore R.W."/>
        </authorList>
    </citation>
    <scope>NUCLEOTIDE SEQUENCE [LARGE SCALE GENOMIC DNA]</scope>
    <source>
        <strain evidence="2">cv. Salinas</strain>
        <tissue evidence="1">Seedlings</tissue>
    </source>
</reference>
<dbReference type="Proteomes" id="UP000235145">
    <property type="component" value="Unassembled WGS sequence"/>
</dbReference>
<dbReference type="AlphaFoldDB" id="A0A9R1XBT0"/>
<dbReference type="InterPro" id="IPR006594">
    <property type="entry name" value="LisH"/>
</dbReference>
<comment type="caution">
    <text evidence="1">The sequence shown here is derived from an EMBL/GenBank/DDBJ whole genome shotgun (WGS) entry which is preliminary data.</text>
</comment>
<dbReference type="EMBL" id="NBSK02000005">
    <property type="protein sequence ID" value="KAJ0206529.1"/>
    <property type="molecule type" value="Genomic_DNA"/>
</dbReference>
<proteinExistence type="predicted"/>
<dbReference type="PROSITE" id="PS50896">
    <property type="entry name" value="LISH"/>
    <property type="match status" value="1"/>
</dbReference>
<organism evidence="1 2">
    <name type="scientific">Lactuca sativa</name>
    <name type="common">Garden lettuce</name>
    <dbReference type="NCBI Taxonomy" id="4236"/>
    <lineage>
        <taxon>Eukaryota</taxon>
        <taxon>Viridiplantae</taxon>
        <taxon>Streptophyta</taxon>
        <taxon>Embryophyta</taxon>
        <taxon>Tracheophyta</taxon>
        <taxon>Spermatophyta</taxon>
        <taxon>Magnoliopsida</taxon>
        <taxon>eudicotyledons</taxon>
        <taxon>Gunneridae</taxon>
        <taxon>Pentapetalae</taxon>
        <taxon>asterids</taxon>
        <taxon>campanulids</taxon>
        <taxon>Asterales</taxon>
        <taxon>Asteraceae</taxon>
        <taxon>Cichorioideae</taxon>
        <taxon>Cichorieae</taxon>
        <taxon>Lactucinae</taxon>
        <taxon>Lactuca</taxon>
    </lineage>
</organism>